<protein>
    <submittedName>
        <fullName evidence="2">Uncharacterized protein</fullName>
    </submittedName>
</protein>
<proteinExistence type="predicted"/>
<dbReference type="EMBL" id="JAQQWP010000004">
    <property type="protein sequence ID" value="KAK8120219.1"/>
    <property type="molecule type" value="Genomic_DNA"/>
</dbReference>
<feature type="compositionally biased region" description="Polar residues" evidence="1">
    <location>
        <begin position="59"/>
        <end position="69"/>
    </location>
</feature>
<evidence type="ECO:0000256" key="1">
    <source>
        <dbReference type="SAM" id="MobiDB-lite"/>
    </source>
</evidence>
<dbReference type="AlphaFoldDB" id="A0AAW0QZ41"/>
<accession>A0AAW0QZ41</accession>
<gene>
    <name evidence="2" type="ORF">PG999_004339</name>
</gene>
<reference evidence="2 3" key="1">
    <citation type="submission" date="2023-01" db="EMBL/GenBank/DDBJ databases">
        <title>Analysis of 21 Apiospora genomes using comparative genomics revels a genus with tremendous synthesis potential of carbohydrate active enzymes and secondary metabolites.</title>
        <authorList>
            <person name="Sorensen T."/>
        </authorList>
    </citation>
    <scope>NUCLEOTIDE SEQUENCE [LARGE SCALE GENOMIC DNA]</scope>
    <source>
        <strain evidence="2 3">CBS 117206</strain>
    </source>
</reference>
<keyword evidence="3" id="KW-1185">Reference proteome</keyword>
<comment type="caution">
    <text evidence="2">The sequence shown here is derived from an EMBL/GenBank/DDBJ whole genome shotgun (WGS) entry which is preliminary data.</text>
</comment>
<feature type="region of interest" description="Disordered" evidence="1">
    <location>
        <begin position="1"/>
        <end position="69"/>
    </location>
</feature>
<organism evidence="2 3">
    <name type="scientific">Apiospora kogelbergensis</name>
    <dbReference type="NCBI Taxonomy" id="1337665"/>
    <lineage>
        <taxon>Eukaryota</taxon>
        <taxon>Fungi</taxon>
        <taxon>Dikarya</taxon>
        <taxon>Ascomycota</taxon>
        <taxon>Pezizomycotina</taxon>
        <taxon>Sordariomycetes</taxon>
        <taxon>Xylariomycetidae</taxon>
        <taxon>Amphisphaeriales</taxon>
        <taxon>Apiosporaceae</taxon>
        <taxon>Apiospora</taxon>
    </lineage>
</organism>
<feature type="compositionally biased region" description="Polar residues" evidence="1">
    <location>
        <begin position="9"/>
        <end position="46"/>
    </location>
</feature>
<name>A0AAW0QZ41_9PEZI</name>
<dbReference type="Proteomes" id="UP001392437">
    <property type="component" value="Unassembled WGS sequence"/>
</dbReference>
<sequence>MHDNDASHDYSQVSVVNDSSGTWGAQTSWNGMNSQQAASDKLSNPSKHMEGCQELVESGTPTSVASSTR</sequence>
<evidence type="ECO:0000313" key="2">
    <source>
        <dbReference type="EMBL" id="KAK8120219.1"/>
    </source>
</evidence>
<evidence type="ECO:0000313" key="3">
    <source>
        <dbReference type="Proteomes" id="UP001392437"/>
    </source>
</evidence>